<feature type="signal peptide" evidence="2">
    <location>
        <begin position="1"/>
        <end position="20"/>
    </location>
</feature>
<dbReference type="PROSITE" id="PS51257">
    <property type="entry name" value="PROKAR_LIPOPROTEIN"/>
    <property type="match status" value="1"/>
</dbReference>
<keyword evidence="2" id="KW-0732">Signal</keyword>
<evidence type="ECO:0000256" key="2">
    <source>
        <dbReference type="SAM" id="SignalP"/>
    </source>
</evidence>
<feature type="compositionally biased region" description="Polar residues" evidence="1">
    <location>
        <begin position="94"/>
        <end position="110"/>
    </location>
</feature>
<evidence type="ECO:0000256" key="1">
    <source>
        <dbReference type="SAM" id="MobiDB-lite"/>
    </source>
</evidence>
<protein>
    <submittedName>
        <fullName evidence="3">Putative extracellular protein CSOL_099</fullName>
    </submittedName>
</protein>
<feature type="compositionally biased region" description="Polar residues" evidence="1">
    <location>
        <begin position="64"/>
        <end position="76"/>
    </location>
</feature>
<feature type="chain" id="PRO_5029590374" evidence="2">
    <location>
        <begin position="21"/>
        <end position="283"/>
    </location>
</feature>
<feature type="region of interest" description="Disordered" evidence="1">
    <location>
        <begin position="64"/>
        <end position="132"/>
    </location>
</feature>
<organism evidence="3">
    <name type="scientific">Pseudococcomyxa simplex</name>
    <dbReference type="NCBI Taxonomy" id="464287"/>
    <lineage>
        <taxon>Eukaryota</taxon>
        <taxon>Viridiplantae</taxon>
        <taxon>Chlorophyta</taxon>
        <taxon>core chlorophytes</taxon>
        <taxon>Trebouxiophyceae</taxon>
        <taxon>Chlorellales</taxon>
        <taxon>Oocystaceae</taxon>
        <taxon>Pseudococcomyxa</taxon>
    </lineage>
</organism>
<accession>A0A7L9QEA8</accession>
<feature type="compositionally biased region" description="Low complexity" evidence="1">
    <location>
        <begin position="113"/>
        <end position="132"/>
    </location>
</feature>
<name>A0A7L9QEA8_9CHLO</name>
<dbReference type="AlphaFoldDB" id="A0A7L9QEA8"/>
<sequence length="283" mass="29541">MARLWGAALLVILAAACVSARDLQQAAGNAQPTSLAVKKNNNIPQLNGSTSSLNAQRAISNTNTGAVSATTIQPQSSDRRTLDQVNADAPTITDPATKTSVRPVASSQVVGDSAASPAGATSSSTVSAQPASSTQVGVVNPYDVVGANPLDREVITGDFISQIVGVRIATPFFGTGFNFCIDRYVGSFPKIGIVIPNPVVWLLPEFQDLAATLSTTLSLPNLLPHGAYATPTSDGFLLNLPSFQPSQIPDLGIRYGIQIGQAFGYDFGYGIIKDICFVDFVIV</sequence>
<dbReference type="EMBL" id="MT438934">
    <property type="protein sequence ID" value="QOL01181.1"/>
    <property type="molecule type" value="mRNA"/>
</dbReference>
<evidence type="ECO:0000313" key="3">
    <source>
        <dbReference type="EMBL" id="QOL01181.1"/>
    </source>
</evidence>
<reference evidence="3" key="1">
    <citation type="journal article" date="2020" name="Microb. Ecol.">
        <title>The Under-explored Extracellular Proteome of Aero-Terrestrial Microalgae Provides Clues on Different Mechanisms of Desiccation Tolerance in Non-Model Organisms.</title>
        <authorList>
            <person name="Gonzalez-Hourcade M."/>
            <person name="Del Campo E.M."/>
            <person name="Casano L.M."/>
        </authorList>
    </citation>
    <scope>NUCLEOTIDE SEQUENCE</scope>
    <source>
        <strain evidence="3">SAG 216-12</strain>
    </source>
</reference>
<proteinExistence type="evidence at transcript level"/>